<dbReference type="Proteomes" id="UP000215896">
    <property type="component" value="Unassembled WGS sequence"/>
</dbReference>
<dbReference type="EMBL" id="NMVO01000001">
    <property type="protein sequence ID" value="OYO17959.1"/>
    <property type="molecule type" value="Genomic_DNA"/>
</dbReference>
<evidence type="ECO:0000313" key="6">
    <source>
        <dbReference type="Proteomes" id="UP000215896"/>
    </source>
</evidence>
<proteinExistence type="predicted"/>
<keyword evidence="4" id="KW-1133">Transmembrane helix</keyword>
<evidence type="ECO:0000256" key="2">
    <source>
        <dbReference type="PIRSR" id="PIRSR605754-1"/>
    </source>
</evidence>
<dbReference type="InterPro" id="IPR053465">
    <property type="entry name" value="Sortase_Class_E"/>
</dbReference>
<organism evidence="5 6">
    <name type="scientific">Enemella evansiae</name>
    <dbReference type="NCBI Taxonomy" id="2016499"/>
    <lineage>
        <taxon>Bacteria</taxon>
        <taxon>Bacillati</taxon>
        <taxon>Actinomycetota</taxon>
        <taxon>Actinomycetes</taxon>
        <taxon>Propionibacteriales</taxon>
        <taxon>Propionibacteriaceae</taxon>
        <taxon>Enemella</taxon>
    </lineage>
</organism>
<protein>
    <submittedName>
        <fullName evidence="5">Class E sortase</fullName>
    </submittedName>
</protein>
<keyword evidence="4" id="KW-0472">Membrane</keyword>
<evidence type="ECO:0000256" key="1">
    <source>
        <dbReference type="ARBA" id="ARBA00022801"/>
    </source>
</evidence>
<keyword evidence="4" id="KW-0812">Transmembrane</keyword>
<dbReference type="NCBIfam" id="NF033747">
    <property type="entry name" value="class_E_sortase"/>
    <property type="match status" value="1"/>
</dbReference>
<accession>A0A255GQ76</accession>
<name>A0A255GQ76_9ACTN</name>
<dbReference type="InterPro" id="IPR005754">
    <property type="entry name" value="Sortase"/>
</dbReference>
<feature type="active site" description="Acyl-thioester intermediate" evidence="2">
    <location>
        <position position="209"/>
    </location>
</feature>
<reference evidence="5 6" key="1">
    <citation type="submission" date="2017-07" db="EMBL/GenBank/DDBJ databases">
        <title>Draft whole genome sequences of clinical Proprionibacteriaceae strains.</title>
        <authorList>
            <person name="Bernier A.-M."/>
            <person name="Bernard K."/>
            <person name="Domingo M.-C."/>
        </authorList>
    </citation>
    <scope>NUCLEOTIDE SEQUENCE [LARGE SCALE GENOMIC DNA]</scope>
    <source>
        <strain evidence="5 6">NML 030167</strain>
    </source>
</reference>
<evidence type="ECO:0000313" key="5">
    <source>
        <dbReference type="EMBL" id="OYO17959.1"/>
    </source>
</evidence>
<keyword evidence="6" id="KW-1185">Reference proteome</keyword>
<dbReference type="Gene3D" id="2.40.260.10">
    <property type="entry name" value="Sortase"/>
    <property type="match status" value="1"/>
</dbReference>
<dbReference type="InterPro" id="IPR023365">
    <property type="entry name" value="Sortase_dom-sf"/>
</dbReference>
<dbReference type="Pfam" id="PF04203">
    <property type="entry name" value="Sortase"/>
    <property type="match status" value="1"/>
</dbReference>
<dbReference type="InterPro" id="IPR042003">
    <property type="entry name" value="Sortase_E"/>
</dbReference>
<gene>
    <name evidence="5" type="ORF">CGZ94_02645</name>
</gene>
<dbReference type="SUPFAM" id="SSF63817">
    <property type="entry name" value="Sortase"/>
    <property type="match status" value="1"/>
</dbReference>
<dbReference type="NCBIfam" id="TIGR01076">
    <property type="entry name" value="sortase_fam"/>
    <property type="match status" value="1"/>
</dbReference>
<dbReference type="GO" id="GO:0016787">
    <property type="term" value="F:hydrolase activity"/>
    <property type="evidence" value="ECO:0007669"/>
    <property type="project" value="UniProtKB-KW"/>
</dbReference>
<evidence type="ECO:0000256" key="4">
    <source>
        <dbReference type="SAM" id="Phobius"/>
    </source>
</evidence>
<feature type="region of interest" description="Disordered" evidence="3">
    <location>
        <begin position="58"/>
        <end position="82"/>
    </location>
</feature>
<dbReference type="CDD" id="cd05830">
    <property type="entry name" value="Sortase_E"/>
    <property type="match status" value="1"/>
</dbReference>
<dbReference type="OrthoDB" id="5242879at2"/>
<feature type="active site" description="Proton donor/acceptor" evidence="2">
    <location>
        <position position="138"/>
    </location>
</feature>
<dbReference type="AlphaFoldDB" id="A0A255GQ76"/>
<keyword evidence="1" id="KW-0378">Hydrolase</keyword>
<feature type="compositionally biased region" description="Low complexity" evidence="3">
    <location>
        <begin position="61"/>
        <end position="82"/>
    </location>
</feature>
<evidence type="ECO:0000256" key="3">
    <source>
        <dbReference type="SAM" id="MobiDB-lite"/>
    </source>
</evidence>
<sequence>MDSLADDERPVRRRRVSGFTVVGVLFLVVGLVAVGVYAYQYFGSNLVADRAYQQEKSTLKQQWQADPAPAGAAQPAPAAEQQRVPGQAMGLMRIPKFGADYEVPILTGTETGTLAKGIGWYDSSVRPGQLGNFAVAGHRVTNGEPFRRLLELQKGDQVIVETRDAIYTYVLDTSPADLTVQDDDTWVLDPVPGKPGEQPTQPLITLTTCQDLFHSVDRSIGFGHLQSTQNK</sequence>
<feature type="transmembrane region" description="Helical" evidence="4">
    <location>
        <begin position="21"/>
        <end position="42"/>
    </location>
</feature>
<comment type="caution">
    <text evidence="5">The sequence shown here is derived from an EMBL/GenBank/DDBJ whole genome shotgun (WGS) entry which is preliminary data.</text>
</comment>